<comment type="caution">
    <text evidence="4">The sequence shown here is derived from an EMBL/GenBank/DDBJ whole genome shotgun (WGS) entry which is preliminary data.</text>
</comment>
<dbReference type="Pfam" id="PF12508">
    <property type="entry name" value="Transposon_TraM"/>
    <property type="match status" value="1"/>
</dbReference>
<dbReference type="STRING" id="1150600.ADIARSV_0494"/>
<keyword evidence="5" id="KW-1185">Reference proteome</keyword>
<evidence type="ECO:0000259" key="3">
    <source>
        <dbReference type="Pfam" id="PF12508"/>
    </source>
</evidence>
<sequence>METTHSEQFLRQRKFYLMLPLLILPFLTLAFWALGGGKNPEIMGSQQSVSGFNHELPPAQLGDKQLDKMSLYEQAKKDSMKSKVSGGGVLGQLSAFSETNDALDSEMPREKASPALATQPDAQESRIRLKLQQINQEISKSPETVSSDQGVKKVAAADPDFTRNVDRLESLMQNMGKEDGQDPEMKQINDVMEKILDIQHPERVQQRIRDKSVKNGTQAFPVQAFSEQPEITLLEAKEVQPDSAGIYSASSLGVYSGFYGLEDVASAGVGAGLAVEAMIAEDQKLTTGASVKIQLLTDMYVKGIQVPSGGFLYGICSLTGDRLMISISSLLTGTTILPVSLSVYDLDGLPGIGVPGVMGMDAAKQGTEQAMQGLELSALDPSLTAQVANAGIQTAKGLFRKKMKQVKVDIRAGYHVLLVNNNQQR</sequence>
<evidence type="ECO:0000256" key="1">
    <source>
        <dbReference type="SAM" id="MobiDB-lite"/>
    </source>
</evidence>
<dbReference type="OrthoDB" id="1453786at2"/>
<gene>
    <name evidence="4" type="ORF">ADIARSV_0494</name>
</gene>
<feature type="domain" description="Conjugative transposon TraM C-terminal" evidence="3">
    <location>
        <begin position="275"/>
        <end position="419"/>
    </location>
</feature>
<keyword evidence="2" id="KW-1133">Transmembrane helix</keyword>
<dbReference type="NCBIfam" id="TIGR03779">
    <property type="entry name" value="Bac_Flav_CT_M"/>
    <property type="match status" value="1"/>
</dbReference>
<dbReference type="InterPro" id="IPR055407">
    <property type="entry name" value="TraM_C"/>
</dbReference>
<evidence type="ECO:0000313" key="4">
    <source>
        <dbReference type="EMBL" id="EOR96259.1"/>
    </source>
</evidence>
<evidence type="ECO:0000313" key="5">
    <source>
        <dbReference type="Proteomes" id="UP000014174"/>
    </source>
</evidence>
<reference evidence="4 5" key="1">
    <citation type="journal article" date="2013" name="Genome Announc.">
        <title>Draft Genome Sequence of Arcticibacter svalbardensis Strain MN12-7T, a Member of the Family Sphingobacteriaceae Isolated from an Arctic Soil Sample.</title>
        <authorList>
            <person name="Shivaji S."/>
            <person name="Ara S."/>
            <person name="Prasad S."/>
            <person name="Manasa B.P."/>
            <person name="Begum Z."/>
            <person name="Singh A."/>
            <person name="Kumar Pinnaka A."/>
        </authorList>
    </citation>
    <scope>NUCLEOTIDE SEQUENCE [LARGE SCALE GENOMIC DNA]</scope>
    <source>
        <strain evidence="4 5">MN12-7</strain>
    </source>
</reference>
<dbReference type="eggNOG" id="ENOG502Z83K">
    <property type="taxonomic scope" value="Bacteria"/>
</dbReference>
<feature type="transmembrane region" description="Helical" evidence="2">
    <location>
        <begin position="15"/>
        <end position="35"/>
    </location>
</feature>
<protein>
    <submittedName>
        <fullName evidence="4">Conjugative transposon protein TraM</fullName>
    </submittedName>
</protein>
<feature type="region of interest" description="Disordered" evidence="1">
    <location>
        <begin position="100"/>
        <end position="123"/>
    </location>
</feature>
<dbReference type="RefSeq" id="WP_016193743.1">
    <property type="nucleotide sequence ID" value="NZ_AQPN01000020.1"/>
</dbReference>
<dbReference type="EMBL" id="AQPN01000020">
    <property type="protein sequence ID" value="EOR96259.1"/>
    <property type="molecule type" value="Genomic_DNA"/>
</dbReference>
<dbReference type="Proteomes" id="UP000014174">
    <property type="component" value="Unassembled WGS sequence"/>
</dbReference>
<accession>R9H515</accession>
<evidence type="ECO:0000256" key="2">
    <source>
        <dbReference type="SAM" id="Phobius"/>
    </source>
</evidence>
<organism evidence="4 5">
    <name type="scientific">Arcticibacter svalbardensis MN12-7</name>
    <dbReference type="NCBI Taxonomy" id="1150600"/>
    <lineage>
        <taxon>Bacteria</taxon>
        <taxon>Pseudomonadati</taxon>
        <taxon>Bacteroidota</taxon>
        <taxon>Sphingobacteriia</taxon>
        <taxon>Sphingobacteriales</taxon>
        <taxon>Sphingobacteriaceae</taxon>
        <taxon>Arcticibacter</taxon>
    </lineage>
</organism>
<dbReference type="AlphaFoldDB" id="R9H515"/>
<proteinExistence type="predicted"/>
<keyword evidence="2" id="KW-0472">Membrane</keyword>
<dbReference type="InterPro" id="IPR022187">
    <property type="entry name" value="Conjug_transposon_TraM"/>
</dbReference>
<name>R9H515_9SPHI</name>
<keyword evidence="2" id="KW-0812">Transmembrane</keyword>